<keyword evidence="2" id="KW-1185">Reference proteome</keyword>
<protein>
    <submittedName>
        <fullName evidence="1">Uncharacterized protein</fullName>
    </submittedName>
</protein>
<reference evidence="1 2" key="1">
    <citation type="submission" date="2020-02" db="EMBL/GenBank/DDBJ databases">
        <title>Whole-genome analyses of novel actinobacteria.</title>
        <authorList>
            <person name="Sahin N."/>
            <person name="Tokatli A."/>
        </authorList>
    </citation>
    <scope>NUCLEOTIDE SEQUENCE [LARGE SCALE GENOMIC DNA]</scope>
    <source>
        <strain evidence="1 2">YC504</strain>
    </source>
</reference>
<name>A0A6G4XG14_9ACTN</name>
<evidence type="ECO:0000313" key="1">
    <source>
        <dbReference type="EMBL" id="NGO76173.1"/>
    </source>
</evidence>
<sequence length="77" mass="8274">MMADTHVHTSALQELTSLHRQAAILWAEIFSGSGSSRLRERVMRLESLQAAIIFEAPQMLATCQTCGHVPAPLGGAA</sequence>
<gene>
    <name evidence="1" type="ORF">G6045_10910</name>
</gene>
<comment type="caution">
    <text evidence="1">The sequence shown here is derived from an EMBL/GenBank/DDBJ whole genome shotgun (WGS) entry which is preliminary data.</text>
</comment>
<accession>A0A6G4XG14</accession>
<dbReference type="RefSeq" id="WP_165331675.1">
    <property type="nucleotide sequence ID" value="NZ_JAAKZW010000029.1"/>
</dbReference>
<proteinExistence type="predicted"/>
<organism evidence="1 2">
    <name type="scientific">Streptomyces mesophilus</name>
    <dbReference type="NCBI Taxonomy" id="1775132"/>
    <lineage>
        <taxon>Bacteria</taxon>
        <taxon>Bacillati</taxon>
        <taxon>Actinomycetota</taxon>
        <taxon>Actinomycetes</taxon>
        <taxon>Kitasatosporales</taxon>
        <taxon>Streptomycetaceae</taxon>
        <taxon>Streptomyces</taxon>
    </lineage>
</organism>
<evidence type="ECO:0000313" key="2">
    <source>
        <dbReference type="Proteomes" id="UP000481109"/>
    </source>
</evidence>
<dbReference type="EMBL" id="JAAKZW010000029">
    <property type="protein sequence ID" value="NGO76173.1"/>
    <property type="molecule type" value="Genomic_DNA"/>
</dbReference>
<dbReference type="Proteomes" id="UP000481109">
    <property type="component" value="Unassembled WGS sequence"/>
</dbReference>
<dbReference type="AlphaFoldDB" id="A0A6G4XG14"/>